<gene>
    <name evidence="6" type="ORF">GMORB2_3282</name>
</gene>
<accession>A0A9P5D1U5</accession>
<dbReference type="PANTHER" id="PTHR11706:SF101">
    <property type="entry name" value="MANGANESE TRANSPORTER SMF1"/>
    <property type="match status" value="1"/>
</dbReference>
<dbReference type="GeneID" id="55969510"/>
<dbReference type="Pfam" id="PF01566">
    <property type="entry name" value="Nramp"/>
    <property type="match status" value="1"/>
</dbReference>
<keyword evidence="4 5" id="KW-0472">Membrane</keyword>
<dbReference type="AlphaFoldDB" id="A0A9P5D1U5"/>
<dbReference type="GO" id="GO:0034755">
    <property type="term" value="P:iron ion transmembrane transport"/>
    <property type="evidence" value="ECO:0007669"/>
    <property type="project" value="TreeGrafter"/>
</dbReference>
<proteinExistence type="predicted"/>
<reference evidence="6" key="1">
    <citation type="submission" date="2020-03" db="EMBL/GenBank/DDBJ databases">
        <title>Site-based positive gene gene selection in Geosmithia morbida across the United States reveals a broad range of putative effectors and factors for local host and environmental adapation.</title>
        <authorList>
            <person name="Onufrak A."/>
            <person name="Murdoch R.W."/>
            <person name="Gazis R."/>
            <person name="Huff M."/>
            <person name="Staton M."/>
            <person name="Klingeman W."/>
            <person name="Hadziabdic D."/>
        </authorList>
    </citation>
    <scope>NUCLEOTIDE SEQUENCE</scope>
    <source>
        <strain evidence="6">1262</strain>
    </source>
</reference>
<dbReference type="InterPro" id="IPR001046">
    <property type="entry name" value="NRAMP_fam"/>
</dbReference>
<keyword evidence="3 5" id="KW-1133">Transmembrane helix</keyword>
<dbReference type="OrthoDB" id="409173at2759"/>
<keyword evidence="7" id="KW-1185">Reference proteome</keyword>
<keyword evidence="2 5" id="KW-0812">Transmembrane</keyword>
<evidence type="ECO:0000256" key="1">
    <source>
        <dbReference type="ARBA" id="ARBA00004141"/>
    </source>
</evidence>
<evidence type="ECO:0000256" key="5">
    <source>
        <dbReference type="SAM" id="Phobius"/>
    </source>
</evidence>
<comment type="subcellular location">
    <subcellularLocation>
        <location evidence="1">Membrane</location>
        <topology evidence="1">Multi-pass membrane protein</topology>
    </subcellularLocation>
</comment>
<evidence type="ECO:0000313" key="7">
    <source>
        <dbReference type="Proteomes" id="UP000749293"/>
    </source>
</evidence>
<sequence length="117" mass="12280">MCSFFAATRLPLPGGDNAEGSGGQFAGGPLLGCRLNGAFKLCSLFGPGFMIPAAYSNYSTGVAAGATYQFRLMFVVLLANIFAIFIQTLCIKPGSVIGLNLAQACRAFLLPWLSYAL</sequence>
<evidence type="ECO:0000256" key="4">
    <source>
        <dbReference type="ARBA" id="ARBA00023136"/>
    </source>
</evidence>
<organism evidence="6 7">
    <name type="scientific">Geosmithia morbida</name>
    <dbReference type="NCBI Taxonomy" id="1094350"/>
    <lineage>
        <taxon>Eukaryota</taxon>
        <taxon>Fungi</taxon>
        <taxon>Dikarya</taxon>
        <taxon>Ascomycota</taxon>
        <taxon>Pezizomycotina</taxon>
        <taxon>Sordariomycetes</taxon>
        <taxon>Hypocreomycetidae</taxon>
        <taxon>Hypocreales</taxon>
        <taxon>Bionectriaceae</taxon>
        <taxon>Geosmithia</taxon>
    </lineage>
</organism>
<name>A0A9P5D1U5_9HYPO</name>
<feature type="transmembrane region" description="Helical" evidence="5">
    <location>
        <begin position="70"/>
        <end position="91"/>
    </location>
</feature>
<dbReference type="GO" id="GO:0030026">
    <property type="term" value="P:intracellular manganese ion homeostasis"/>
    <property type="evidence" value="ECO:0007669"/>
    <property type="project" value="TreeGrafter"/>
</dbReference>
<dbReference type="PANTHER" id="PTHR11706">
    <property type="entry name" value="SOLUTE CARRIER PROTEIN FAMILY 11 MEMBER"/>
    <property type="match status" value="1"/>
</dbReference>
<dbReference type="GO" id="GO:0005384">
    <property type="term" value="F:manganese ion transmembrane transporter activity"/>
    <property type="evidence" value="ECO:0007669"/>
    <property type="project" value="TreeGrafter"/>
</dbReference>
<comment type="caution">
    <text evidence="6">The sequence shown here is derived from an EMBL/GenBank/DDBJ whole genome shotgun (WGS) entry which is preliminary data.</text>
</comment>
<dbReference type="GO" id="GO:0005886">
    <property type="term" value="C:plasma membrane"/>
    <property type="evidence" value="ECO:0007669"/>
    <property type="project" value="TreeGrafter"/>
</dbReference>
<protein>
    <submittedName>
        <fullName evidence="6">Metal iron transporter</fullName>
    </submittedName>
</protein>
<dbReference type="Proteomes" id="UP000749293">
    <property type="component" value="Unassembled WGS sequence"/>
</dbReference>
<dbReference type="GO" id="GO:0015086">
    <property type="term" value="F:cadmium ion transmembrane transporter activity"/>
    <property type="evidence" value="ECO:0007669"/>
    <property type="project" value="TreeGrafter"/>
</dbReference>
<dbReference type="RefSeq" id="XP_035318807.1">
    <property type="nucleotide sequence ID" value="XM_035465258.1"/>
</dbReference>
<evidence type="ECO:0000256" key="2">
    <source>
        <dbReference type="ARBA" id="ARBA00022692"/>
    </source>
</evidence>
<dbReference type="EMBL" id="JAANYQ010000018">
    <property type="protein sequence ID" value="KAF4120155.1"/>
    <property type="molecule type" value="Genomic_DNA"/>
</dbReference>
<evidence type="ECO:0000313" key="6">
    <source>
        <dbReference type="EMBL" id="KAF4120155.1"/>
    </source>
</evidence>
<evidence type="ECO:0000256" key="3">
    <source>
        <dbReference type="ARBA" id="ARBA00022989"/>
    </source>
</evidence>